<proteinExistence type="predicted"/>
<name>A0A2C9UFI8_MANES</name>
<feature type="compositionally biased region" description="Basic residues" evidence="1">
    <location>
        <begin position="128"/>
        <end position="137"/>
    </location>
</feature>
<dbReference type="OMA" id="NNDHGWQ"/>
<reference evidence="3" key="1">
    <citation type="journal article" date="2016" name="Nat. Biotechnol.">
        <title>Sequencing wild and cultivated cassava and related species reveals extensive interspecific hybridization and genetic diversity.</title>
        <authorList>
            <person name="Bredeson J.V."/>
            <person name="Lyons J.B."/>
            <person name="Prochnik S.E."/>
            <person name="Wu G.A."/>
            <person name="Ha C.M."/>
            <person name="Edsinger-Gonzales E."/>
            <person name="Grimwood J."/>
            <person name="Schmutz J."/>
            <person name="Rabbi I.Y."/>
            <person name="Egesi C."/>
            <person name="Nauluvula P."/>
            <person name="Lebot V."/>
            <person name="Ndunguru J."/>
            <person name="Mkamilo G."/>
            <person name="Bart R.S."/>
            <person name="Setter T.L."/>
            <person name="Gleadow R.M."/>
            <person name="Kulakow P."/>
            <person name="Ferguson M.E."/>
            <person name="Rounsley S."/>
            <person name="Rokhsar D.S."/>
        </authorList>
    </citation>
    <scope>NUCLEOTIDE SEQUENCE [LARGE SCALE GENOMIC DNA]</scope>
    <source>
        <strain evidence="3">cv. AM560-2</strain>
    </source>
</reference>
<dbReference type="PANTHER" id="PTHR13448:SF14">
    <property type="entry name" value="F26K24.17 PROTEIN"/>
    <property type="match status" value="1"/>
</dbReference>
<dbReference type="GO" id="GO:0005794">
    <property type="term" value="C:Golgi apparatus"/>
    <property type="evidence" value="ECO:0000318"/>
    <property type="project" value="GO_Central"/>
</dbReference>
<dbReference type="InterPro" id="IPR019308">
    <property type="entry name" value="TMEM214"/>
</dbReference>
<accession>A0A2C9UFI8</accession>
<dbReference type="AlphaFoldDB" id="A0A2C9UFI8"/>
<feature type="compositionally biased region" description="Basic and acidic residues" evidence="1">
    <location>
        <begin position="73"/>
        <end position="82"/>
    </location>
</feature>
<dbReference type="GO" id="GO:0005783">
    <property type="term" value="C:endoplasmic reticulum"/>
    <property type="evidence" value="ECO:0000318"/>
    <property type="project" value="GO_Central"/>
</dbReference>
<dbReference type="OrthoDB" id="10022292at2759"/>
<evidence type="ECO:0000313" key="2">
    <source>
        <dbReference type="EMBL" id="OAY29261.1"/>
    </source>
</evidence>
<organism evidence="2 3">
    <name type="scientific">Manihot esculenta</name>
    <name type="common">Cassava</name>
    <name type="synonym">Jatropha manihot</name>
    <dbReference type="NCBI Taxonomy" id="3983"/>
    <lineage>
        <taxon>Eukaryota</taxon>
        <taxon>Viridiplantae</taxon>
        <taxon>Streptophyta</taxon>
        <taxon>Embryophyta</taxon>
        <taxon>Tracheophyta</taxon>
        <taxon>Spermatophyta</taxon>
        <taxon>Magnoliopsida</taxon>
        <taxon>eudicotyledons</taxon>
        <taxon>Gunneridae</taxon>
        <taxon>Pentapetalae</taxon>
        <taxon>rosids</taxon>
        <taxon>fabids</taxon>
        <taxon>Malpighiales</taxon>
        <taxon>Euphorbiaceae</taxon>
        <taxon>Crotonoideae</taxon>
        <taxon>Manihoteae</taxon>
        <taxon>Manihot</taxon>
    </lineage>
</organism>
<feature type="compositionally biased region" description="Polar residues" evidence="1">
    <location>
        <begin position="1"/>
        <end position="22"/>
    </location>
</feature>
<dbReference type="PANTHER" id="PTHR13448">
    <property type="entry name" value="TRANSMEMBRANE PROTEIN 214"/>
    <property type="match status" value="1"/>
</dbReference>
<dbReference type="Gramene" id="Manes.15G131000.1.v8.1">
    <property type="protein sequence ID" value="Manes.15G131000.1.v8.1.CDS"/>
    <property type="gene ID" value="Manes.15G131000.v8.1"/>
</dbReference>
<dbReference type="STRING" id="3983.A0A2C9UFI8"/>
<dbReference type="EMBL" id="CM004401">
    <property type="protein sequence ID" value="OAY29261.1"/>
    <property type="molecule type" value="Genomic_DNA"/>
</dbReference>
<feature type="compositionally biased region" description="Acidic residues" evidence="1">
    <location>
        <begin position="103"/>
        <end position="113"/>
    </location>
</feature>
<comment type="caution">
    <text evidence="2">The sequence shown here is derived from an EMBL/GenBank/DDBJ whole genome shotgun (WGS) entry which is preliminary data.</text>
</comment>
<evidence type="ECO:0000256" key="1">
    <source>
        <dbReference type="SAM" id="MobiDB-lite"/>
    </source>
</evidence>
<protein>
    <recommendedName>
        <fullName evidence="4">Transmembrane protein 214-A</fullName>
    </recommendedName>
</protein>
<evidence type="ECO:0000313" key="3">
    <source>
        <dbReference type="Proteomes" id="UP000091857"/>
    </source>
</evidence>
<dbReference type="Pfam" id="PF10151">
    <property type="entry name" value="TMEM214"/>
    <property type="match status" value="1"/>
</dbReference>
<sequence length="600" mass="66315">MESFESNLISEDHQINNTQIANNPDHGWQKVTYPKRQRKQKPADSASANAGKVNGTAIPNDKPNVFRSLEQQSEERRRRIIESQRAAIAAVEAPVRSKHRSDDEDEDDDDSDDAAGSKGNEKMEEKKVKQKKPKKPKVTVAEAAAKIDSSDLAAFLADISASYEGQQEIQLMRFADYFGRAFSAVGSAQFPWVKMLRENTVAKMTDIPLSHISDAVYKTSAEWINQRSIEALGSFVLWSLDSILADLVSQQAGSKSAKKVVQHASSKSQVAIFVVLAMVLRRKPDALVHVLPTLRESSKYQGQDKLPVVAWMIAQVSQGDLAVGLYSWAHNLLPIVSGKSSNPQSRDIILQLVEKILSSQKARTILVSGAVRKGERLVPPFALEILLRVTFPASSARVKATERFEAVYPTLRAVALAGSTGSKAMKQVSLQILSFAIKAAGESNPELSKEAAGICIWCLTQNAECYKHWDKVYQENPEASIAILKKLYDDWKEVSVKLAPLDPLRETLKNFRQKNEKALAEGEDSAHQAFFRDADKYCKLILRKLSHGHCCAKTMAFAVVALAVGAAFLAPNMESLDWEKLVMDVNSQLSQFASRVGSTY</sequence>
<keyword evidence="3" id="KW-1185">Reference proteome</keyword>
<feature type="region of interest" description="Disordered" evidence="1">
    <location>
        <begin position="1"/>
        <end position="138"/>
    </location>
</feature>
<evidence type="ECO:0008006" key="4">
    <source>
        <dbReference type="Google" id="ProtNLM"/>
    </source>
</evidence>
<gene>
    <name evidence="2" type="ORF">MANES_15G131000v8</name>
</gene>
<dbReference type="Proteomes" id="UP000091857">
    <property type="component" value="Chromosome 15"/>
</dbReference>